<protein>
    <submittedName>
        <fullName evidence="2">Uncharacterized protein</fullName>
    </submittedName>
</protein>
<sequence length="69" mass="7624">MPASSQPFLKTLSINTQEEPHKFKLFKVITVTLIVLFVCGLLAFGLSAGIWHVYDIFAESSTQAPLIKS</sequence>
<evidence type="ECO:0000313" key="2">
    <source>
        <dbReference type="EMBL" id="ULU04247.1"/>
    </source>
</evidence>
<reference evidence="2 3" key="1">
    <citation type="submission" date="2022-05" db="EMBL/GenBank/DDBJ databases">
        <title>Chromosome-level reference genomes for two strains of Caenorhabditis briggsae: an improved platform for comparative genomics.</title>
        <authorList>
            <person name="Stevens L."/>
            <person name="Andersen E.C."/>
        </authorList>
    </citation>
    <scope>NUCLEOTIDE SEQUENCE [LARGE SCALE GENOMIC DNA]</scope>
    <source>
        <strain evidence="2">QX1410_ONT</strain>
        <tissue evidence="2">Whole-organism</tissue>
    </source>
</reference>
<evidence type="ECO:0000313" key="3">
    <source>
        <dbReference type="Proteomes" id="UP000827892"/>
    </source>
</evidence>
<dbReference type="EMBL" id="CP090892">
    <property type="protein sequence ID" value="ULU04247.1"/>
    <property type="molecule type" value="Genomic_DNA"/>
</dbReference>
<feature type="transmembrane region" description="Helical" evidence="1">
    <location>
        <begin position="28"/>
        <end position="54"/>
    </location>
</feature>
<gene>
    <name evidence="2" type="ORF">L3Y34_017203</name>
</gene>
<keyword evidence="1" id="KW-0472">Membrane</keyword>
<accession>A0AAE9DI44</accession>
<dbReference type="Proteomes" id="UP000827892">
    <property type="component" value="Chromosome II"/>
</dbReference>
<name>A0AAE9DI44_CAEBR</name>
<evidence type="ECO:0000256" key="1">
    <source>
        <dbReference type="SAM" id="Phobius"/>
    </source>
</evidence>
<organism evidence="2 3">
    <name type="scientific">Caenorhabditis briggsae</name>
    <dbReference type="NCBI Taxonomy" id="6238"/>
    <lineage>
        <taxon>Eukaryota</taxon>
        <taxon>Metazoa</taxon>
        <taxon>Ecdysozoa</taxon>
        <taxon>Nematoda</taxon>
        <taxon>Chromadorea</taxon>
        <taxon>Rhabditida</taxon>
        <taxon>Rhabditina</taxon>
        <taxon>Rhabditomorpha</taxon>
        <taxon>Rhabditoidea</taxon>
        <taxon>Rhabditidae</taxon>
        <taxon>Peloderinae</taxon>
        <taxon>Caenorhabditis</taxon>
    </lineage>
</organism>
<keyword evidence="1" id="KW-0812">Transmembrane</keyword>
<proteinExistence type="predicted"/>
<dbReference type="AlphaFoldDB" id="A0AAE9DI44"/>
<keyword evidence="1" id="KW-1133">Transmembrane helix</keyword>